<sequence>SWRMVVRVSICFSIRSIRSNIAFSRASLAISLSVTESLSLISPPCALLPPVSIAFPLASLLFLLLTEAFLSGPHRRRQNIDARFWLPSLPRLGTLLDKLYHDQDLSSNGLMPLTGVRPREWHIRGRAEYSCSFSPATRLLQDTHVRRTLPPNICSSRLVLLLHSLSYAKHCPHEQSSALIQFKQLFSFDGDSSFVCQHSYPKMISWKKDTNYCSWDGLTCDMATVSLETPVFQALVQNMTKLQVLSLASLEMSTVVPDSLKNLSSSLTFSELANSIGNLKLLGRLMLGYSQFVGPVPASLGNLTQLTLLHLMHNNFSSHIPSSLSNLVQLTCLDLSGNSFVGEIPDIVNLTQVSFFDLSNNQLAGPVPSHEMLIRLNNNSLSGTIPSWLFSLPLLEYVRLSDNQLSGHIDEFPSKSLQNIYLSNNRLQGSIPSSIFELVNLIDLQLDSNNFSGIAEPYMFAKLIKLKYLYISHNSLSLGTTFKIDIPFPKFSYLSLFACNISAFPSFLRTQDKLFYLDLSESKIDGQIPRWISKIGKDSLSYLNLSHNFITKMKQISWKNLGYLDLRSNLLQGPLPVPPSREIIHSICDIIALDVLDLSNNRLSGTIPECIGNFSPWLSVSLNLNNNELEGANPQSLVNCTKLEVLDIGNNKINDVFPYWLGNLPELRVLVLRSNKLRGSLRILDLSINNFSGYLPARFFEKLNAMRNVGADEGKLRYLGEEYYQDSVVVTLKGTEIELQKILTVFTTIDFSSNGFDGEISQVIGKLHSLRLLNLTHNHFTGKIPSSLGNLAKLESLDLSSNNLAGKIPKQLASLTSLSVLNISHNRLDGPIPQGPQFNTIQEDSYIGNLGLCGFSLTKKYGNDEAPTTFHEEEEEEEAESSSSWFDWKFAKIGYGSGLVIGMSIGYMVFASGEPLWFMKMVVTWQSKK</sequence>
<keyword evidence="7" id="KW-0677">Repeat</keyword>
<evidence type="ECO:0000256" key="5">
    <source>
        <dbReference type="ARBA" id="ARBA00022692"/>
    </source>
</evidence>
<dbReference type="InterPro" id="IPR032675">
    <property type="entry name" value="LRR_dom_sf"/>
</dbReference>
<name>A0A067GFC7_CITSI</name>
<keyword evidence="6" id="KW-0732">Signal</keyword>
<evidence type="ECO:0000259" key="13">
    <source>
        <dbReference type="Pfam" id="PF08263"/>
    </source>
</evidence>
<evidence type="ECO:0000256" key="11">
    <source>
        <dbReference type="ARBA" id="ARBA00023180"/>
    </source>
</evidence>
<dbReference type="Pfam" id="PF00560">
    <property type="entry name" value="LRR_1"/>
    <property type="match status" value="3"/>
</dbReference>
<keyword evidence="10" id="KW-0675">Receptor</keyword>
<comment type="subcellular location">
    <subcellularLocation>
        <location evidence="1">Cell membrane</location>
        <topology evidence="1">Single-pass type I membrane protein</topology>
    </subcellularLocation>
</comment>
<evidence type="ECO:0000256" key="7">
    <source>
        <dbReference type="ARBA" id="ARBA00022737"/>
    </source>
</evidence>
<dbReference type="FunFam" id="3.80.10.10:FF:000213">
    <property type="entry name" value="Tyrosine-sulfated glycopeptide receptor 1"/>
    <property type="match status" value="1"/>
</dbReference>
<dbReference type="InterPro" id="IPR013210">
    <property type="entry name" value="LRR_N_plant-typ"/>
</dbReference>
<keyword evidence="5 12" id="KW-0812">Transmembrane</keyword>
<evidence type="ECO:0000313" key="15">
    <source>
        <dbReference type="Proteomes" id="UP000027120"/>
    </source>
</evidence>
<keyword evidence="4" id="KW-0433">Leucine-rich repeat</keyword>
<accession>A0A067GFC7</accession>
<reference evidence="14 15" key="1">
    <citation type="submission" date="2014-04" db="EMBL/GenBank/DDBJ databases">
        <authorList>
            <consortium name="International Citrus Genome Consortium"/>
            <person name="Gmitter F."/>
            <person name="Chen C."/>
            <person name="Farmerie W."/>
            <person name="Harkins T."/>
            <person name="Desany B."/>
            <person name="Mohiuddin M."/>
            <person name="Kodira C."/>
            <person name="Borodovsky M."/>
            <person name="Lomsadze A."/>
            <person name="Burns P."/>
            <person name="Jenkins J."/>
            <person name="Prochnik S."/>
            <person name="Shu S."/>
            <person name="Chapman J."/>
            <person name="Pitluck S."/>
            <person name="Schmutz J."/>
            <person name="Rokhsar D."/>
        </authorList>
    </citation>
    <scope>NUCLEOTIDE SEQUENCE</scope>
</reference>
<dbReference type="SMART" id="SM00369">
    <property type="entry name" value="LRR_TYP"/>
    <property type="match status" value="7"/>
</dbReference>
<evidence type="ECO:0000256" key="10">
    <source>
        <dbReference type="ARBA" id="ARBA00023170"/>
    </source>
</evidence>
<dbReference type="Proteomes" id="UP000027120">
    <property type="component" value="Unassembled WGS sequence"/>
</dbReference>
<dbReference type="AlphaFoldDB" id="A0A067GFC7"/>
<evidence type="ECO:0000256" key="2">
    <source>
        <dbReference type="ARBA" id="ARBA00009592"/>
    </source>
</evidence>
<evidence type="ECO:0000256" key="12">
    <source>
        <dbReference type="SAM" id="Phobius"/>
    </source>
</evidence>
<dbReference type="GO" id="GO:0005886">
    <property type="term" value="C:plasma membrane"/>
    <property type="evidence" value="ECO:0007669"/>
    <property type="project" value="UniProtKB-SubCell"/>
</dbReference>
<dbReference type="Gene3D" id="3.80.10.10">
    <property type="entry name" value="Ribonuclease Inhibitor"/>
    <property type="match status" value="4"/>
</dbReference>
<protein>
    <recommendedName>
        <fullName evidence="13">Leucine-rich repeat-containing N-terminal plant-type domain-containing protein</fullName>
    </recommendedName>
</protein>
<evidence type="ECO:0000256" key="8">
    <source>
        <dbReference type="ARBA" id="ARBA00022989"/>
    </source>
</evidence>
<dbReference type="PANTHER" id="PTHR48065:SF32">
    <property type="entry name" value="PROTEIN BRASSINOSTEROID INSENSITIVE 1-LIKE"/>
    <property type="match status" value="1"/>
</dbReference>
<evidence type="ECO:0000256" key="9">
    <source>
        <dbReference type="ARBA" id="ARBA00023136"/>
    </source>
</evidence>
<evidence type="ECO:0000256" key="6">
    <source>
        <dbReference type="ARBA" id="ARBA00022729"/>
    </source>
</evidence>
<keyword evidence="11" id="KW-0325">Glycoprotein</keyword>
<dbReference type="EMBL" id="KK784880">
    <property type="protein sequence ID" value="KDO77355.1"/>
    <property type="molecule type" value="Genomic_DNA"/>
</dbReference>
<keyword evidence="9 12" id="KW-0472">Membrane</keyword>
<dbReference type="SMR" id="A0A067GFC7"/>
<organism evidence="14 15">
    <name type="scientific">Citrus sinensis</name>
    <name type="common">Sweet orange</name>
    <name type="synonym">Citrus aurantium var. sinensis</name>
    <dbReference type="NCBI Taxonomy" id="2711"/>
    <lineage>
        <taxon>Eukaryota</taxon>
        <taxon>Viridiplantae</taxon>
        <taxon>Streptophyta</taxon>
        <taxon>Embryophyta</taxon>
        <taxon>Tracheophyta</taxon>
        <taxon>Spermatophyta</taxon>
        <taxon>Magnoliopsida</taxon>
        <taxon>eudicotyledons</taxon>
        <taxon>Gunneridae</taxon>
        <taxon>Pentapetalae</taxon>
        <taxon>rosids</taxon>
        <taxon>malvids</taxon>
        <taxon>Sapindales</taxon>
        <taxon>Rutaceae</taxon>
        <taxon>Aurantioideae</taxon>
        <taxon>Citrus</taxon>
    </lineage>
</organism>
<dbReference type="InterPro" id="IPR001611">
    <property type="entry name" value="Leu-rich_rpt"/>
</dbReference>
<feature type="non-terminal residue" evidence="14">
    <location>
        <position position="1"/>
    </location>
</feature>
<dbReference type="PROSITE" id="PS51450">
    <property type="entry name" value="LRR"/>
    <property type="match status" value="1"/>
</dbReference>
<dbReference type="PANTHER" id="PTHR48065">
    <property type="entry name" value="OS10G0469600 PROTEIN"/>
    <property type="match status" value="1"/>
</dbReference>
<comment type="similarity">
    <text evidence="2">Belongs to the RLP family.</text>
</comment>
<feature type="non-terminal residue" evidence="14">
    <location>
        <position position="929"/>
    </location>
</feature>
<dbReference type="FunFam" id="3.80.10.10:FF:000041">
    <property type="entry name" value="LRR receptor-like serine/threonine-protein kinase ERECTA"/>
    <property type="match status" value="1"/>
</dbReference>
<gene>
    <name evidence="14" type="ORF">CISIN_1g045967mg</name>
</gene>
<evidence type="ECO:0000256" key="1">
    <source>
        <dbReference type="ARBA" id="ARBA00004251"/>
    </source>
</evidence>
<dbReference type="InterPro" id="IPR003591">
    <property type="entry name" value="Leu-rich_rpt_typical-subtyp"/>
</dbReference>
<dbReference type="Pfam" id="PF08263">
    <property type="entry name" value="LRRNT_2"/>
    <property type="match status" value="1"/>
</dbReference>
<evidence type="ECO:0000256" key="3">
    <source>
        <dbReference type="ARBA" id="ARBA00022475"/>
    </source>
</evidence>
<evidence type="ECO:0000313" key="14">
    <source>
        <dbReference type="EMBL" id="KDO77355.1"/>
    </source>
</evidence>
<dbReference type="SUPFAM" id="SSF52058">
    <property type="entry name" value="L domain-like"/>
    <property type="match status" value="2"/>
</dbReference>
<feature type="transmembrane region" description="Helical" evidence="12">
    <location>
        <begin position="893"/>
        <end position="911"/>
    </location>
</feature>
<feature type="domain" description="Leucine-rich repeat-containing N-terminal plant-type" evidence="13">
    <location>
        <begin position="174"/>
        <end position="221"/>
    </location>
</feature>
<dbReference type="SUPFAM" id="SSF52047">
    <property type="entry name" value="RNI-like"/>
    <property type="match status" value="1"/>
</dbReference>
<proteinExistence type="inferred from homology"/>
<keyword evidence="8 12" id="KW-1133">Transmembrane helix</keyword>
<dbReference type="PRINTS" id="PR00019">
    <property type="entry name" value="LEURICHRPT"/>
</dbReference>
<dbReference type="Pfam" id="PF13855">
    <property type="entry name" value="LRR_8"/>
    <property type="match status" value="3"/>
</dbReference>
<evidence type="ECO:0000256" key="4">
    <source>
        <dbReference type="ARBA" id="ARBA00022614"/>
    </source>
</evidence>
<keyword evidence="3" id="KW-1003">Cell membrane</keyword>
<keyword evidence="15" id="KW-1185">Reference proteome</keyword>